<reference evidence="9" key="2">
    <citation type="submission" date="2022-06" db="UniProtKB">
        <authorList>
            <consortium name="EnsemblMetazoa"/>
        </authorList>
    </citation>
    <scope>IDENTIFICATION</scope>
</reference>
<sequence length="556" mass="63043">MQNKKQKIEYIRREKYAKYEYKNSSYAETYKVLQSLREDGSFCDVKLETDDNKIIVTHKEVLASASPFFYEKFTNCSERNHDIVVMRQIDSTALQLIVNFFYSGYIVVTGENVQVLLPAANLLQLQEVKDVCCDFLQSQLGPTNCIGIYDIADLHSCTKLSTSSELFIQRHFSEVVGGDEFLSLSSEQVIKLISSDELRVPSEEKIFESVIRWVKYELDSRNYILPQLMEHVMITLVRHYIFIDSSQEILFHKTSDINPDMEINCWWIFYFKSNKIGFYDPKMNLWHNGPTMGRSRNNPCLAVVRDNLVFAVGGSTHDFKPLRSVDVLDLSAESPRWKPSVDMLHERHIFGVGVIDNNLYAVSAHNFSDPELATVEVFDCNTQEWRMMYKMSTRSSDPGVGVLNNLLYVVGGFDISSRQVLDTVECFDPSLDTWTPVANMSVGRRSAGVGVLDGVLYAVGGKDRSNILSSVEAYRPSTGVWTTVAAMNLPRSLPGVIALDGSMYVIGGFDCTSLMKYTECYSPKTNIWTKVTTPKYFAHYTSGGVAINRPRHIKTC</sequence>
<protein>
    <recommendedName>
        <fullName evidence="2">Kelch-like protein diablo</fullName>
    </recommendedName>
</protein>
<evidence type="ECO:0000313" key="9">
    <source>
        <dbReference type="EnsemblMetazoa" id="XP_016658366.2"/>
    </source>
</evidence>
<dbReference type="Gene3D" id="1.25.40.420">
    <property type="match status" value="1"/>
</dbReference>
<dbReference type="Pfam" id="PF07707">
    <property type="entry name" value="BACK"/>
    <property type="match status" value="1"/>
</dbReference>
<keyword evidence="3" id="KW-0880">Kelch repeat</keyword>
<dbReference type="InterPro" id="IPR011705">
    <property type="entry name" value="BACK"/>
</dbReference>
<comment type="function">
    <text evidence="7">Probable substrate-specific adapter of an E3 ubiquitin-protein ligase complex which mediates the ubiquitination and subsequent proteasomal degradation of target proteins. May have a role in synapse differentiation and growth.</text>
</comment>
<dbReference type="SUPFAM" id="SSF117281">
    <property type="entry name" value="Kelch motif"/>
    <property type="match status" value="1"/>
</dbReference>
<dbReference type="Gene3D" id="3.30.710.10">
    <property type="entry name" value="Potassium Channel Kv1.1, Chain A"/>
    <property type="match status" value="1"/>
</dbReference>
<evidence type="ECO:0000313" key="10">
    <source>
        <dbReference type="Proteomes" id="UP000007819"/>
    </source>
</evidence>
<feature type="domain" description="BTB" evidence="8">
    <location>
        <begin position="43"/>
        <end position="110"/>
    </location>
</feature>
<evidence type="ECO:0000256" key="3">
    <source>
        <dbReference type="ARBA" id="ARBA00022441"/>
    </source>
</evidence>
<accession>A0A8R2H3S3</accession>
<evidence type="ECO:0000256" key="2">
    <source>
        <dbReference type="ARBA" id="ARBA00013699"/>
    </source>
</evidence>
<keyword evidence="10" id="KW-1185">Reference proteome</keyword>
<dbReference type="PROSITE" id="PS50097">
    <property type="entry name" value="BTB"/>
    <property type="match status" value="1"/>
</dbReference>
<comment type="pathway">
    <text evidence="1">Protein modification; protein ubiquitination.</text>
</comment>
<dbReference type="SMART" id="SM00875">
    <property type="entry name" value="BACK"/>
    <property type="match status" value="1"/>
</dbReference>
<dbReference type="PANTHER" id="PTHR24412:SF466">
    <property type="entry name" value="RING CANAL KELCH PROTEIN"/>
    <property type="match status" value="1"/>
</dbReference>
<dbReference type="KEGG" id="api:100572915"/>
<dbReference type="PIRSF" id="PIRSF037037">
    <property type="entry name" value="Kelch-like_protein_gigaxonin"/>
    <property type="match status" value="1"/>
</dbReference>
<reference evidence="10" key="1">
    <citation type="submission" date="2010-06" db="EMBL/GenBank/DDBJ databases">
        <authorList>
            <person name="Jiang H."/>
            <person name="Abraham K."/>
            <person name="Ali S."/>
            <person name="Alsbrooks S.L."/>
            <person name="Anim B.N."/>
            <person name="Anosike U.S."/>
            <person name="Attaway T."/>
            <person name="Bandaranaike D.P."/>
            <person name="Battles P.K."/>
            <person name="Bell S.N."/>
            <person name="Bell A.V."/>
            <person name="Beltran B."/>
            <person name="Bickham C."/>
            <person name="Bustamante Y."/>
            <person name="Caleb T."/>
            <person name="Canada A."/>
            <person name="Cardenas V."/>
            <person name="Carter K."/>
            <person name="Chacko J."/>
            <person name="Chandrabose M.N."/>
            <person name="Chavez D."/>
            <person name="Chavez A."/>
            <person name="Chen L."/>
            <person name="Chu H.-S."/>
            <person name="Claassen K.J."/>
            <person name="Cockrell R."/>
            <person name="Collins M."/>
            <person name="Cooper J.A."/>
            <person name="Cree A."/>
            <person name="Curry S.M."/>
            <person name="Da Y."/>
            <person name="Dao M.D."/>
            <person name="Das B."/>
            <person name="Davila M.-L."/>
            <person name="Davy-Carroll L."/>
            <person name="Denson S."/>
            <person name="Dinh H."/>
            <person name="Ebong V.E."/>
            <person name="Edwards J.R."/>
            <person name="Egan A."/>
            <person name="El-Daye J."/>
            <person name="Escobedo L."/>
            <person name="Fernandez S."/>
            <person name="Fernando P.R."/>
            <person name="Flagg N."/>
            <person name="Forbes L.D."/>
            <person name="Fowler R.G."/>
            <person name="Fu Q."/>
            <person name="Gabisi R.A."/>
            <person name="Ganer J."/>
            <person name="Garbino Pronczuk A."/>
            <person name="Garcia R.M."/>
            <person name="Garner T."/>
            <person name="Garrett T.E."/>
            <person name="Gonzalez D.A."/>
            <person name="Hamid H."/>
            <person name="Hawkins E.S."/>
            <person name="Hirani K."/>
            <person name="Hogues M.E."/>
            <person name="Hollins B."/>
            <person name="Hsiao C.-H."/>
            <person name="Jabil R."/>
            <person name="James M.L."/>
            <person name="Jhangiani S.N."/>
            <person name="Johnson B."/>
            <person name="Johnson Q."/>
            <person name="Joshi V."/>
            <person name="Kalu J.B."/>
            <person name="Kam C."/>
            <person name="Kashfia A."/>
            <person name="Keebler J."/>
            <person name="Kisamo H."/>
            <person name="Kovar C.L."/>
            <person name="Lago L.A."/>
            <person name="Lai C.-Y."/>
            <person name="Laidlaw J."/>
            <person name="Lara F."/>
            <person name="Le T.-K."/>
            <person name="Lee S.L."/>
            <person name="Legall F.H."/>
            <person name="Lemon S.J."/>
            <person name="Lewis L.R."/>
            <person name="Li B."/>
            <person name="Liu Y."/>
            <person name="Liu Y.-S."/>
            <person name="Lopez J."/>
            <person name="Lozado R.J."/>
            <person name="Lu J."/>
            <person name="Madu R.C."/>
            <person name="Maheshwari M."/>
            <person name="Maheshwari R."/>
            <person name="Malloy K."/>
            <person name="Martinez E."/>
            <person name="Mathew T."/>
            <person name="Mercado I.C."/>
            <person name="Mercado C."/>
            <person name="Meyer B."/>
            <person name="Montgomery K."/>
            <person name="Morgan M.B."/>
            <person name="Munidasa M."/>
            <person name="Nazareth L.V."/>
            <person name="Nelson J."/>
            <person name="Ng B.M."/>
            <person name="Nguyen N.B."/>
            <person name="Nguyen P.Q."/>
            <person name="Nguyen T."/>
            <person name="Obregon M."/>
            <person name="Okwuonu G.O."/>
            <person name="Onwere C.G."/>
            <person name="Orozco G."/>
            <person name="Parra A."/>
            <person name="Patel S."/>
            <person name="Patil S."/>
            <person name="Perez A."/>
            <person name="Perez Y."/>
            <person name="Pham C."/>
            <person name="Primus E.L."/>
            <person name="Pu L.-L."/>
            <person name="Puazo M."/>
            <person name="Qin X."/>
            <person name="Quiroz J.B."/>
            <person name="Reese J."/>
            <person name="Richards S."/>
            <person name="Rives C.M."/>
            <person name="Robberts R."/>
            <person name="Ruiz S.J."/>
            <person name="Ruiz M.J."/>
            <person name="Santibanez J."/>
            <person name="Schneider B.W."/>
            <person name="Sisson I."/>
            <person name="Smith M."/>
            <person name="Sodergren E."/>
            <person name="Song X.-Z."/>
            <person name="Song B.B."/>
            <person name="Summersgill H."/>
            <person name="Thelus R."/>
            <person name="Thornton R.D."/>
            <person name="Trejos Z.Y."/>
            <person name="Usmani K."/>
            <person name="Vattathil S."/>
            <person name="Villasana D."/>
            <person name="Walker D.L."/>
            <person name="Wang S."/>
            <person name="Wang K."/>
            <person name="White C.S."/>
            <person name="Williams A.C."/>
            <person name="Williamson J."/>
            <person name="Wilson K."/>
            <person name="Woghiren I.O."/>
            <person name="Woodworth J.R."/>
            <person name="Worley K.C."/>
            <person name="Wright R.A."/>
            <person name="Wu W."/>
            <person name="Young L."/>
            <person name="Zhang L."/>
            <person name="Zhang J."/>
            <person name="Zhu Y."/>
            <person name="Muzny D.M."/>
            <person name="Weinstock G."/>
            <person name="Gibbs R.A."/>
        </authorList>
    </citation>
    <scope>NUCLEOTIDE SEQUENCE [LARGE SCALE GENOMIC DNA]</scope>
    <source>
        <strain evidence="10">LSR1</strain>
    </source>
</reference>
<dbReference type="GeneID" id="100572915"/>
<dbReference type="FunFam" id="1.25.40.420:FF:000001">
    <property type="entry name" value="Kelch-like family member 12"/>
    <property type="match status" value="1"/>
</dbReference>
<proteinExistence type="predicted"/>
<dbReference type="InterPro" id="IPR000210">
    <property type="entry name" value="BTB/POZ_dom"/>
</dbReference>
<dbReference type="PANTHER" id="PTHR24412">
    <property type="entry name" value="KELCH PROTEIN"/>
    <property type="match status" value="1"/>
</dbReference>
<dbReference type="Gene3D" id="2.120.10.80">
    <property type="entry name" value="Kelch-type beta propeller"/>
    <property type="match status" value="1"/>
</dbReference>
<dbReference type="InterPro" id="IPR017096">
    <property type="entry name" value="BTB-kelch_protein"/>
</dbReference>
<evidence type="ECO:0000256" key="1">
    <source>
        <dbReference type="ARBA" id="ARBA00004906"/>
    </source>
</evidence>
<dbReference type="AlphaFoldDB" id="A0A8R2H3S3"/>
<dbReference type="Proteomes" id="UP000007819">
    <property type="component" value="Unassembled WGS sequence"/>
</dbReference>
<evidence type="ECO:0000256" key="4">
    <source>
        <dbReference type="ARBA" id="ARBA00022737"/>
    </source>
</evidence>
<dbReference type="Pfam" id="PF00651">
    <property type="entry name" value="BTB"/>
    <property type="match status" value="1"/>
</dbReference>
<dbReference type="InterPro" id="IPR015915">
    <property type="entry name" value="Kelch-typ_b-propeller"/>
</dbReference>
<dbReference type="Pfam" id="PF24681">
    <property type="entry name" value="Kelch_KLHDC2_KLHL20_DRC7"/>
    <property type="match status" value="1"/>
</dbReference>
<dbReference type="GO" id="GO:0003779">
    <property type="term" value="F:actin binding"/>
    <property type="evidence" value="ECO:0007669"/>
    <property type="project" value="UniProtKB-KW"/>
</dbReference>
<evidence type="ECO:0000256" key="6">
    <source>
        <dbReference type="ARBA" id="ARBA00023203"/>
    </source>
</evidence>
<evidence type="ECO:0000256" key="7">
    <source>
        <dbReference type="ARBA" id="ARBA00043912"/>
    </source>
</evidence>
<organism evidence="9 10">
    <name type="scientific">Acyrthosiphon pisum</name>
    <name type="common">Pea aphid</name>
    <dbReference type="NCBI Taxonomy" id="7029"/>
    <lineage>
        <taxon>Eukaryota</taxon>
        <taxon>Metazoa</taxon>
        <taxon>Ecdysozoa</taxon>
        <taxon>Arthropoda</taxon>
        <taxon>Hexapoda</taxon>
        <taxon>Insecta</taxon>
        <taxon>Pterygota</taxon>
        <taxon>Neoptera</taxon>
        <taxon>Paraneoptera</taxon>
        <taxon>Hemiptera</taxon>
        <taxon>Sternorrhyncha</taxon>
        <taxon>Aphidomorpha</taxon>
        <taxon>Aphidoidea</taxon>
        <taxon>Aphididae</taxon>
        <taxon>Macrosiphini</taxon>
        <taxon>Acyrthosiphon</taxon>
    </lineage>
</organism>
<dbReference type="SUPFAM" id="SSF54695">
    <property type="entry name" value="POZ domain"/>
    <property type="match status" value="1"/>
</dbReference>
<dbReference type="InterPro" id="IPR011333">
    <property type="entry name" value="SKP1/BTB/POZ_sf"/>
</dbReference>
<dbReference type="InterPro" id="IPR006652">
    <property type="entry name" value="Kelch_1"/>
</dbReference>
<keyword evidence="6" id="KW-0009">Actin-binding</keyword>
<dbReference type="EnsemblMetazoa" id="XM_016802877.2">
    <property type="protein sequence ID" value="XP_016658366.2"/>
    <property type="gene ID" value="LOC100572915"/>
</dbReference>
<evidence type="ECO:0000259" key="8">
    <source>
        <dbReference type="PROSITE" id="PS50097"/>
    </source>
</evidence>
<dbReference type="SMART" id="SM00612">
    <property type="entry name" value="Kelch"/>
    <property type="match status" value="6"/>
</dbReference>
<keyword evidence="4" id="KW-0677">Repeat</keyword>
<name>A0A8R2H3S3_ACYPI</name>
<dbReference type="SMART" id="SM00225">
    <property type="entry name" value="BTB"/>
    <property type="match status" value="1"/>
</dbReference>
<dbReference type="RefSeq" id="XP_016658366.2">
    <property type="nucleotide sequence ID" value="XM_016802877.2"/>
</dbReference>
<evidence type="ECO:0000256" key="5">
    <source>
        <dbReference type="ARBA" id="ARBA00022786"/>
    </source>
</evidence>
<dbReference type="OrthoDB" id="45365at2759"/>
<keyword evidence="5" id="KW-0833">Ubl conjugation pathway</keyword>